<accession>G2DDW9</accession>
<dbReference type="SUPFAM" id="SSF81901">
    <property type="entry name" value="HCP-like"/>
    <property type="match status" value="1"/>
</dbReference>
<gene>
    <name evidence="1" type="ORF">Rifp1Sym_bs00090</name>
</gene>
<dbReference type="Proteomes" id="UP000004491">
    <property type="component" value="Unassembled WGS sequence"/>
</dbReference>
<dbReference type="InterPro" id="IPR011990">
    <property type="entry name" value="TPR-like_helical_dom_sf"/>
</dbReference>
<keyword evidence="2" id="KW-1185">Reference proteome</keyword>
<dbReference type="Gene3D" id="1.25.40.10">
    <property type="entry name" value="Tetratricopeptide repeat domain"/>
    <property type="match status" value="1"/>
</dbReference>
<proteinExistence type="predicted"/>
<dbReference type="Pfam" id="PF08238">
    <property type="entry name" value="Sel1"/>
    <property type="match status" value="3"/>
</dbReference>
<reference evidence="1" key="1">
    <citation type="journal article" date="2011" name="ISME J.">
        <title>The endosymbionts of the deep-sea tubeworms Riftia pachyptila and Tevnia jerichonana share an identical physiology as revealed by proteogenomic analyses.</title>
        <authorList>
            <person name="Gardebrecht A."/>
            <person name="Markert S."/>
            <person name="Felbeck H."/>
            <person name="Thuermer A."/>
            <person name="Albrecht D."/>
            <person name="Wollherr A."/>
            <person name="Kabisch J."/>
            <person name="Lehmann R."/>
            <person name="Daniel R."/>
            <person name="Liesegang H."/>
            <person name="Hecker M."/>
            <person name="Sievert S.M."/>
            <person name="Schweder T."/>
        </authorList>
    </citation>
    <scope>NUCLEOTIDE SEQUENCE [LARGE SCALE GENOMIC DNA]</scope>
</reference>
<dbReference type="PANTHER" id="PTHR11102">
    <property type="entry name" value="SEL-1-LIKE PROTEIN"/>
    <property type="match status" value="1"/>
</dbReference>
<evidence type="ECO:0000313" key="2">
    <source>
        <dbReference type="Proteomes" id="UP000004491"/>
    </source>
</evidence>
<protein>
    <submittedName>
        <fullName evidence="1">Sel1 domain protein repeat-containing protein</fullName>
    </submittedName>
</protein>
<dbReference type="SMART" id="SM00671">
    <property type="entry name" value="SEL1"/>
    <property type="match status" value="3"/>
</dbReference>
<dbReference type="EMBL" id="AFOC01000046">
    <property type="protein sequence ID" value="EGV51177.1"/>
    <property type="molecule type" value="Genomic_DNA"/>
</dbReference>
<dbReference type="InterPro" id="IPR006597">
    <property type="entry name" value="Sel1-like"/>
</dbReference>
<dbReference type="InterPro" id="IPR050767">
    <property type="entry name" value="Sel1_AlgK"/>
</dbReference>
<dbReference type="AlphaFoldDB" id="G2DDW9"/>
<comment type="caution">
    <text evidence="1">The sequence shown here is derived from an EMBL/GenBank/DDBJ whole genome shotgun (WGS) entry which is preliminary data.</text>
</comment>
<organism evidence="1 2">
    <name type="scientific">endosymbiont of Riftia pachyptila</name>
    <name type="common">vent Ph05</name>
    <dbReference type="NCBI Taxonomy" id="1048808"/>
    <lineage>
        <taxon>Bacteria</taxon>
        <taxon>Pseudomonadati</taxon>
        <taxon>Pseudomonadota</taxon>
        <taxon>Gammaproteobacteria</taxon>
        <taxon>sulfur-oxidizing symbionts</taxon>
    </lineage>
</organism>
<dbReference type="PATRIC" id="fig|1048808.3.peg.1804"/>
<dbReference type="PANTHER" id="PTHR11102:SF160">
    <property type="entry name" value="ERAD-ASSOCIATED E3 UBIQUITIN-PROTEIN LIGASE COMPONENT HRD3"/>
    <property type="match status" value="1"/>
</dbReference>
<sequence length="179" mass="19916">MRSVPGSRIELRCALSSRAGLVDRNSYDQKRNKMSNIDNGLDMELSSGIAAYETKFFDRAVKLLSPLAEEGNPEAQYRMAIMAQNGLGMVVNELMAYKNMKAAADAGHGMSQHGLGFMYLEGECVEKNEEKAVFWFRKAAEQGLAGSQATLGMLYKEGRGVEKNPEEARRWYKLAGFDE</sequence>
<name>G2DDW9_9GAMM</name>
<evidence type="ECO:0000313" key="1">
    <source>
        <dbReference type="EMBL" id="EGV51177.1"/>
    </source>
</evidence>